<evidence type="ECO:0000313" key="2">
    <source>
        <dbReference type="EnsemblMetazoa" id="XP_037873596.1"/>
    </source>
</evidence>
<keyword evidence="1" id="KW-0732">Signal</keyword>
<feature type="chain" id="PRO_5035803790" description="Cuticle protein" evidence="1">
    <location>
        <begin position="18"/>
        <end position="222"/>
    </location>
</feature>
<organism evidence="2 3">
    <name type="scientific">Bombyx mori</name>
    <name type="common">Silk moth</name>
    <dbReference type="NCBI Taxonomy" id="7091"/>
    <lineage>
        <taxon>Eukaryota</taxon>
        <taxon>Metazoa</taxon>
        <taxon>Ecdysozoa</taxon>
        <taxon>Arthropoda</taxon>
        <taxon>Hexapoda</taxon>
        <taxon>Insecta</taxon>
        <taxon>Pterygota</taxon>
        <taxon>Neoptera</taxon>
        <taxon>Endopterygota</taxon>
        <taxon>Lepidoptera</taxon>
        <taxon>Glossata</taxon>
        <taxon>Ditrysia</taxon>
        <taxon>Bombycoidea</taxon>
        <taxon>Bombycidae</taxon>
        <taxon>Bombycinae</taxon>
        <taxon>Bombyx</taxon>
    </lineage>
</organism>
<accession>A0A8R2M3C3</accession>
<evidence type="ECO:0008006" key="4">
    <source>
        <dbReference type="Google" id="ProtNLM"/>
    </source>
</evidence>
<evidence type="ECO:0000256" key="1">
    <source>
        <dbReference type="SAM" id="SignalP"/>
    </source>
</evidence>
<keyword evidence="3" id="KW-1185">Reference proteome</keyword>
<reference evidence="3" key="1">
    <citation type="journal article" date="2008" name="Insect Biochem. Mol. Biol.">
        <title>The genome of a lepidopteran model insect, the silkworm Bombyx mori.</title>
        <authorList>
            <consortium name="International Silkworm Genome Consortium"/>
        </authorList>
    </citation>
    <scope>NUCLEOTIDE SEQUENCE [LARGE SCALE GENOMIC DNA]</scope>
    <source>
        <strain evidence="3">p50T</strain>
    </source>
</reference>
<sequence>MLIELLFGCTIVLAVNSQVYLQQPLRPNTPLMPTGAAFTGLFCTNSLPLPAPIHCETPRPCHRPITNCVPFLTNSLSMAAPYPFEIISKCCETPAILPVTPPVCPRCVPLPVQFPCESKPPCCPPKAPSILPPLIPYEYPLITALPELHQLGGLSPTITPCGAITEVSLPDIMPSYLPNPFLPIASPVSALAPLFSPLLPPALPCNCGCNYLKKIPIPPPCI</sequence>
<protein>
    <recommendedName>
        <fullName evidence="4">Cuticle protein</fullName>
    </recommendedName>
</protein>
<evidence type="ECO:0000313" key="3">
    <source>
        <dbReference type="Proteomes" id="UP000005204"/>
    </source>
</evidence>
<name>A0A8R2M3C3_BOMMO</name>
<reference evidence="2" key="2">
    <citation type="submission" date="2022-06" db="UniProtKB">
        <authorList>
            <consortium name="EnsemblMetazoa"/>
        </authorList>
    </citation>
    <scope>IDENTIFICATION</scope>
    <source>
        <strain evidence="2">p50T (Dazao)</strain>
    </source>
</reference>
<proteinExistence type="predicted"/>
<dbReference type="AlphaFoldDB" id="A0A8R2M3C3"/>
<dbReference type="Proteomes" id="UP000005204">
    <property type="component" value="Unassembled WGS sequence"/>
</dbReference>
<feature type="signal peptide" evidence="1">
    <location>
        <begin position="1"/>
        <end position="17"/>
    </location>
</feature>
<dbReference type="EnsemblMetazoa" id="XM_038017668.1">
    <property type="protein sequence ID" value="XP_037873596.1"/>
    <property type="gene ID" value="LOC119629967"/>
</dbReference>